<dbReference type="AlphaFoldDB" id="A0A645H0F0"/>
<proteinExistence type="predicted"/>
<evidence type="ECO:0000256" key="1">
    <source>
        <dbReference type="SAM" id="MobiDB-lite"/>
    </source>
</evidence>
<protein>
    <submittedName>
        <fullName evidence="2">Uncharacterized protein</fullName>
    </submittedName>
</protein>
<name>A0A645H0F0_9ZZZZ</name>
<accession>A0A645H0F0</accession>
<organism evidence="2">
    <name type="scientific">bioreactor metagenome</name>
    <dbReference type="NCBI Taxonomy" id="1076179"/>
    <lineage>
        <taxon>unclassified sequences</taxon>
        <taxon>metagenomes</taxon>
        <taxon>ecological metagenomes</taxon>
    </lineage>
</organism>
<reference evidence="2" key="1">
    <citation type="submission" date="2019-08" db="EMBL/GenBank/DDBJ databases">
        <authorList>
            <person name="Kucharzyk K."/>
            <person name="Murdoch R.W."/>
            <person name="Higgins S."/>
            <person name="Loffler F."/>
        </authorList>
    </citation>
    <scope>NUCLEOTIDE SEQUENCE</scope>
</reference>
<evidence type="ECO:0000313" key="2">
    <source>
        <dbReference type="EMBL" id="MPN32531.1"/>
    </source>
</evidence>
<feature type="region of interest" description="Disordered" evidence="1">
    <location>
        <begin position="36"/>
        <end position="60"/>
    </location>
</feature>
<sequence length="60" mass="6431">MRWQEIAARFVLPYFLAKGEVAFGCPFQPGHGAQTGGLSRAGMAEQRGHALSGQGQVDIE</sequence>
<gene>
    <name evidence="2" type="ORF">SDC9_180010</name>
</gene>
<dbReference type="EMBL" id="VSSQ01084600">
    <property type="protein sequence ID" value="MPN32531.1"/>
    <property type="molecule type" value="Genomic_DNA"/>
</dbReference>
<comment type="caution">
    <text evidence="2">The sequence shown here is derived from an EMBL/GenBank/DDBJ whole genome shotgun (WGS) entry which is preliminary data.</text>
</comment>